<evidence type="ECO:0000313" key="2">
    <source>
        <dbReference type="Proteomes" id="UP001145114"/>
    </source>
</evidence>
<dbReference type="Proteomes" id="UP001145114">
    <property type="component" value="Unassembled WGS sequence"/>
</dbReference>
<dbReference type="EMBL" id="JAMZIH010005405">
    <property type="protein sequence ID" value="KAJ1675240.1"/>
    <property type="molecule type" value="Genomic_DNA"/>
</dbReference>
<proteinExistence type="predicted"/>
<organism evidence="1 2">
    <name type="scientific">Spiromyces aspiralis</name>
    <dbReference type="NCBI Taxonomy" id="68401"/>
    <lineage>
        <taxon>Eukaryota</taxon>
        <taxon>Fungi</taxon>
        <taxon>Fungi incertae sedis</taxon>
        <taxon>Zoopagomycota</taxon>
        <taxon>Kickxellomycotina</taxon>
        <taxon>Kickxellomycetes</taxon>
        <taxon>Kickxellales</taxon>
        <taxon>Kickxellaceae</taxon>
        <taxon>Spiromyces</taxon>
    </lineage>
</organism>
<keyword evidence="1" id="KW-0675">Receptor</keyword>
<gene>
    <name evidence="1" type="primary">SNC2</name>
    <name evidence="1" type="ORF">EV182_001655</name>
</gene>
<name>A0ACC1HGU2_9FUNG</name>
<evidence type="ECO:0000313" key="1">
    <source>
        <dbReference type="EMBL" id="KAJ1675240.1"/>
    </source>
</evidence>
<comment type="caution">
    <text evidence="1">The sequence shown here is derived from an EMBL/GenBank/DDBJ whole genome shotgun (WGS) entry which is preliminary data.</text>
</comment>
<accession>A0ACC1HGU2</accession>
<reference evidence="1" key="1">
    <citation type="submission" date="2022-06" db="EMBL/GenBank/DDBJ databases">
        <title>Phylogenomic reconstructions and comparative analyses of Kickxellomycotina fungi.</title>
        <authorList>
            <person name="Reynolds N.K."/>
            <person name="Stajich J.E."/>
            <person name="Barry K."/>
            <person name="Grigoriev I.V."/>
            <person name="Crous P."/>
            <person name="Smith M.E."/>
        </authorList>
    </citation>
    <scope>NUCLEOTIDE SEQUENCE</scope>
    <source>
        <strain evidence="1">RSA 2271</strain>
    </source>
</reference>
<protein>
    <submittedName>
        <fullName evidence="1">Vesicle membrane receptor protein (V-SNARE)</fullName>
    </submittedName>
</protein>
<sequence>MDALPLEVIHIYIQVANPGPIWYRCLYYRSDQYSSDNNPHDYRTPNKATTVQRQVDEVVGIMQDNINKVMAREGQLENLQDKTEDLHQGSLAFKQKASGVRRKMKWRDMRLKIIIAIVVIILIVVIVVPIVTTNNKKS</sequence>
<keyword evidence="2" id="KW-1185">Reference proteome</keyword>